<dbReference type="SMART" id="SM00062">
    <property type="entry name" value="PBPb"/>
    <property type="match status" value="1"/>
</dbReference>
<keyword evidence="3" id="KW-0732">Signal</keyword>
<dbReference type="Pfam" id="PF00497">
    <property type="entry name" value="SBP_bac_3"/>
    <property type="match status" value="1"/>
</dbReference>
<evidence type="ECO:0000256" key="3">
    <source>
        <dbReference type="ARBA" id="ARBA00022729"/>
    </source>
</evidence>
<evidence type="ECO:0000259" key="5">
    <source>
        <dbReference type="SMART" id="SM00062"/>
    </source>
</evidence>
<proteinExistence type="inferred from homology"/>
<dbReference type="PANTHER" id="PTHR35936">
    <property type="entry name" value="MEMBRANE-BOUND LYTIC MUREIN TRANSGLYCOSYLASE F"/>
    <property type="match status" value="1"/>
</dbReference>
<reference evidence="6 7" key="1">
    <citation type="submission" date="2020-12" db="EMBL/GenBank/DDBJ databases">
        <title>WGS of Legionella: environmental sample.</title>
        <authorList>
            <person name="Cristino S."/>
            <person name="Girolamini L."/>
            <person name="Salaris S."/>
            <person name="Pascale M.R."/>
            <person name="Mazzotta M."/>
            <person name="Orsini M."/>
            <person name="Grottola A."/>
        </authorList>
    </citation>
    <scope>NUCLEOTIDE SEQUENCE [LARGE SCALE GENOMIC DNA]</scope>
    <source>
        <strain evidence="6 7">30cs62</strain>
    </source>
</reference>
<organism evidence="6 7">
    <name type="scientific">Legionella bononiensis</name>
    <dbReference type="NCBI Taxonomy" id="2793102"/>
    <lineage>
        <taxon>Bacteria</taxon>
        <taxon>Pseudomonadati</taxon>
        <taxon>Pseudomonadota</taxon>
        <taxon>Gammaproteobacteria</taxon>
        <taxon>Legionellales</taxon>
        <taxon>Legionellaceae</taxon>
        <taxon>Legionella</taxon>
    </lineage>
</organism>
<dbReference type="InterPro" id="IPR001638">
    <property type="entry name" value="Solute-binding_3/MltF_N"/>
</dbReference>
<accession>A0ABS1WFF5</accession>
<evidence type="ECO:0000256" key="4">
    <source>
        <dbReference type="RuleBase" id="RU003744"/>
    </source>
</evidence>
<protein>
    <submittedName>
        <fullName evidence="6">Transporter substrate-binding domain-containing protein</fullName>
    </submittedName>
</protein>
<dbReference type="Proteomes" id="UP000809910">
    <property type="component" value="Unassembled WGS sequence"/>
</dbReference>
<evidence type="ECO:0000256" key="2">
    <source>
        <dbReference type="ARBA" id="ARBA00010333"/>
    </source>
</evidence>
<evidence type="ECO:0000313" key="6">
    <source>
        <dbReference type="EMBL" id="MBL7528081.1"/>
    </source>
</evidence>
<dbReference type="SUPFAM" id="SSF53850">
    <property type="entry name" value="Periplasmic binding protein-like II"/>
    <property type="match status" value="1"/>
</dbReference>
<evidence type="ECO:0000256" key="1">
    <source>
        <dbReference type="ARBA" id="ARBA00004196"/>
    </source>
</evidence>
<comment type="similarity">
    <text evidence="2 4">Belongs to the bacterial solute-binding protein 3 family.</text>
</comment>
<feature type="domain" description="Solute-binding protein family 3/N-terminal" evidence="5">
    <location>
        <begin position="22"/>
        <end position="238"/>
    </location>
</feature>
<dbReference type="Gene3D" id="3.40.190.10">
    <property type="entry name" value="Periplasmic binding protein-like II"/>
    <property type="match status" value="2"/>
</dbReference>
<keyword evidence="7" id="KW-1185">Reference proteome</keyword>
<dbReference type="RefSeq" id="WP_203113179.1">
    <property type="nucleotide sequence ID" value="NZ_JADOBG010000022.1"/>
</dbReference>
<dbReference type="PROSITE" id="PS01039">
    <property type="entry name" value="SBP_BACTERIAL_3"/>
    <property type="match status" value="1"/>
</dbReference>
<sequence>MKWWLSICSLFFMCYVTSINASLVIGIPYFKPPYVINQFEGFDVDLMQTICKRLNETCIFKPMEFKKLDTALNEGTIDLAMGAIAISEKRQMNYAFTLPYKISKSQFLVLKTSNLNSISDLKGRSVGATNSSDLQDFQTDNPELKIQVELYEDPLPLISALSKHQLDAILMDSEEFNYWLHQTDIPLSKLDEPFAVGEGLGIMSLPKNMVLIQSINKVLMQLENDGSYKNIYEDYFSD</sequence>
<evidence type="ECO:0000313" key="7">
    <source>
        <dbReference type="Proteomes" id="UP000809910"/>
    </source>
</evidence>
<comment type="caution">
    <text evidence="6">The sequence shown here is derived from an EMBL/GenBank/DDBJ whole genome shotgun (WGS) entry which is preliminary data.</text>
</comment>
<dbReference type="PANTHER" id="PTHR35936:SF19">
    <property type="entry name" value="AMINO-ACID-BINDING PROTEIN YXEM-RELATED"/>
    <property type="match status" value="1"/>
</dbReference>
<comment type="subcellular location">
    <subcellularLocation>
        <location evidence="1">Cell envelope</location>
    </subcellularLocation>
</comment>
<name>A0ABS1WFF5_9GAMM</name>
<dbReference type="EMBL" id="JADWVN010000029">
    <property type="protein sequence ID" value="MBL7528081.1"/>
    <property type="molecule type" value="Genomic_DNA"/>
</dbReference>
<gene>
    <name evidence="6" type="ORF">I5282_16080</name>
</gene>
<dbReference type="InterPro" id="IPR018313">
    <property type="entry name" value="SBP_3_CS"/>
</dbReference>